<feature type="domain" description="Peptidase S54 rhomboid" evidence="6">
    <location>
        <begin position="43"/>
        <end position="185"/>
    </location>
</feature>
<dbReference type="PANTHER" id="PTHR43066">
    <property type="entry name" value="RHOMBOID-RELATED PROTEIN"/>
    <property type="match status" value="1"/>
</dbReference>
<dbReference type="Pfam" id="PF01694">
    <property type="entry name" value="Rhomboid"/>
    <property type="match status" value="1"/>
</dbReference>
<comment type="subcellular location">
    <subcellularLocation>
        <location evidence="1">Membrane</location>
        <topology evidence="1">Multi-pass membrane protein</topology>
    </subcellularLocation>
</comment>
<proteinExistence type="predicted"/>
<evidence type="ECO:0000256" key="5">
    <source>
        <dbReference type="SAM" id="Phobius"/>
    </source>
</evidence>
<evidence type="ECO:0000256" key="2">
    <source>
        <dbReference type="ARBA" id="ARBA00022692"/>
    </source>
</evidence>
<dbReference type="EC" id="3.4.21.-" evidence="7"/>
<protein>
    <submittedName>
        <fullName evidence="7">Rhombosortase</fullName>
        <ecNumber evidence="7">3.4.21.-</ecNumber>
    </submittedName>
</protein>
<dbReference type="Gene3D" id="1.20.1540.10">
    <property type="entry name" value="Rhomboid-like"/>
    <property type="match status" value="1"/>
</dbReference>
<keyword evidence="4 5" id="KW-0472">Membrane</keyword>
<dbReference type="InterPro" id="IPR022764">
    <property type="entry name" value="Peptidase_S54_rhomboid_dom"/>
</dbReference>
<keyword evidence="3 5" id="KW-1133">Transmembrane helix</keyword>
<evidence type="ECO:0000259" key="6">
    <source>
        <dbReference type="Pfam" id="PF01694"/>
    </source>
</evidence>
<feature type="transmembrane region" description="Helical" evidence="5">
    <location>
        <begin position="53"/>
        <end position="74"/>
    </location>
</feature>
<keyword evidence="8" id="KW-1185">Reference proteome</keyword>
<gene>
    <name evidence="7" type="primary">rrtA</name>
    <name evidence="7" type="ORF">WCN91_07225</name>
</gene>
<evidence type="ECO:0000313" key="8">
    <source>
        <dbReference type="Proteomes" id="UP001447008"/>
    </source>
</evidence>
<feature type="transmembrane region" description="Helical" evidence="5">
    <location>
        <begin position="83"/>
        <end position="102"/>
    </location>
</feature>
<organism evidence="7 8">
    <name type="scientific">Pseudoalteromonas qingdaonensis</name>
    <dbReference type="NCBI Taxonomy" id="3131913"/>
    <lineage>
        <taxon>Bacteria</taxon>
        <taxon>Pseudomonadati</taxon>
        <taxon>Pseudomonadota</taxon>
        <taxon>Gammaproteobacteria</taxon>
        <taxon>Alteromonadales</taxon>
        <taxon>Pseudoalteromonadaceae</taxon>
        <taxon>Pseudoalteromonas</taxon>
    </lineage>
</organism>
<dbReference type="SUPFAM" id="SSF144091">
    <property type="entry name" value="Rhomboid-like"/>
    <property type="match status" value="1"/>
</dbReference>
<feature type="transmembrane region" description="Helical" evidence="5">
    <location>
        <begin position="168"/>
        <end position="187"/>
    </location>
</feature>
<name>A0ABU9MVA7_9GAMM</name>
<accession>A0ABU9MVA7</accession>
<evidence type="ECO:0000313" key="7">
    <source>
        <dbReference type="EMBL" id="MEM0515220.1"/>
    </source>
</evidence>
<evidence type="ECO:0000256" key="3">
    <source>
        <dbReference type="ARBA" id="ARBA00022989"/>
    </source>
</evidence>
<dbReference type="NCBIfam" id="TIGR03902">
    <property type="entry name" value="rhom_GG_sort"/>
    <property type="match status" value="1"/>
</dbReference>
<keyword evidence="2 5" id="KW-0812">Transmembrane</keyword>
<dbReference type="InterPro" id="IPR035952">
    <property type="entry name" value="Rhomboid-like_sf"/>
</dbReference>
<keyword evidence="7" id="KW-0378">Hydrolase</keyword>
<dbReference type="EMBL" id="JBCGCU010000006">
    <property type="protein sequence ID" value="MEM0515220.1"/>
    <property type="molecule type" value="Genomic_DNA"/>
</dbReference>
<dbReference type="InterPro" id="IPR023826">
    <property type="entry name" value="Rhom-like_SP_proteobac"/>
</dbReference>
<dbReference type="Proteomes" id="UP001447008">
    <property type="component" value="Unassembled WGS sequence"/>
</dbReference>
<dbReference type="RefSeq" id="WP_342677687.1">
    <property type="nucleotide sequence ID" value="NZ_JBCGCU010000006.1"/>
</dbReference>
<comment type="caution">
    <text evidence="7">The sequence shown here is derived from an EMBL/GenBank/DDBJ whole genome shotgun (WGS) entry which is preliminary data.</text>
</comment>
<feature type="transmembrane region" description="Helical" evidence="5">
    <location>
        <begin position="12"/>
        <end position="33"/>
    </location>
</feature>
<evidence type="ECO:0000256" key="4">
    <source>
        <dbReference type="ARBA" id="ARBA00023136"/>
    </source>
</evidence>
<reference evidence="7 8" key="1">
    <citation type="submission" date="2024-03" db="EMBL/GenBank/DDBJ databases">
        <title>Pseudoalteromonas qingdaonensis sp. nov., isolated from the intestines of marine benthic organisms.</title>
        <authorList>
            <person name="Lin X."/>
            <person name="Fang S."/>
            <person name="Hu X."/>
        </authorList>
    </citation>
    <scope>NUCLEOTIDE SEQUENCE [LARGE SCALE GENOMIC DNA]</scope>
    <source>
        <strain evidence="7 8">YIC-827</strain>
    </source>
</reference>
<feature type="transmembrane region" description="Helical" evidence="5">
    <location>
        <begin position="108"/>
        <end position="125"/>
    </location>
</feature>
<evidence type="ECO:0000256" key="1">
    <source>
        <dbReference type="ARBA" id="ARBA00004141"/>
    </source>
</evidence>
<dbReference type="GO" id="GO:0016787">
    <property type="term" value="F:hydrolase activity"/>
    <property type="evidence" value="ECO:0007669"/>
    <property type="project" value="UniProtKB-KW"/>
</dbReference>
<sequence length="193" mass="21258">MFQSLFKKSTLLAPLALIILCVLIMVFNLNPVLQFDRGAIIDGQVYRLLSGNFSHSNGAHLLMNMAGVGALWLLHHHFFTVRGYWLAIVSMSLGCTGLIYLFADNIDIYVGLSGTLHGLLVYGALRDIYSAEKTGYLLLLGVLIKVAYEQFIGASADLETLIASRVAIEAHLFGVIGGFVLGVLHWLRHRARQ</sequence>